<dbReference type="InterPro" id="IPR011118">
    <property type="entry name" value="Tannase/feruloyl_esterase"/>
</dbReference>
<keyword evidence="2" id="KW-0732">Signal</keyword>
<dbReference type="EMBL" id="QWIL01000069">
    <property type="protein sequence ID" value="RMY24714.1"/>
    <property type="molecule type" value="Genomic_DNA"/>
</dbReference>
<sequence>MDAILNISSQKIRPPFFSYPHSHNNKDLGMAARQICMTLAVAATAKAISLSDICSNSKVNGSLPSLQGIEFTGVTSINTVLNASVESGINYPGATGRDYCNVTITYHHAGKDDDINVWYYLPSPAQYKDRFLATGGGGFAINSGASLLQSGLVYDAASGCTDGGLGSFGNGLTDAPLKGNGSINYDAVYNFGYLSIHEMTVIGQGLVTNIYGTSSKLYSYYQGCSEGGRDGWSQVQRYGSQFDGASIGAPAFRQAFQQPQHNWPQIFESMNGYVPTTCERQKIVNDTIAACNELDGLSDGVVSRSDLCRLHHNASSSIGGKYSCAESSSMNPITGASGSTSPAANGTVTAGAVAVYNAIIEGPVHSHGRRIYTGYQPVADVSSNGSGTYENATGKYEAVATGIGNKWINHLLNEVSTSTLSMDGITGHFALGFSRAYRSTVIAWKRHGRIWKTLGALEVRLFTGTVKQTTASRRTLRLCTKSMSGRQCLAMTVTKHVTALKKNVLGSVIEWVEKGIEPTTLNATFLFGDREGQTEGLCSFPSRPMWKGNDSMEPPQCVMPDDEALKTWFPKLNSIPLDVYDDA</sequence>
<comment type="similarity">
    <text evidence="5">Belongs to the tannase family.</text>
</comment>
<dbReference type="Pfam" id="PF07519">
    <property type="entry name" value="Tannase"/>
    <property type="match status" value="1"/>
</dbReference>
<name>A0A3M7AB04_HORWE</name>
<accession>A0A3M7AB04</accession>
<gene>
    <name evidence="6" type="ORF">D0867_01201</name>
</gene>
<dbReference type="PANTHER" id="PTHR33938:SF16">
    <property type="entry name" value="CARBOXYLIC ESTER HYDROLASE"/>
    <property type="match status" value="1"/>
</dbReference>
<evidence type="ECO:0000313" key="7">
    <source>
        <dbReference type="Proteomes" id="UP000271337"/>
    </source>
</evidence>
<dbReference type="EC" id="3.1.1.-" evidence="5"/>
<reference evidence="6 7" key="1">
    <citation type="journal article" date="2018" name="BMC Genomics">
        <title>Genomic evidence for intraspecific hybridization in a clonal and extremely halotolerant yeast.</title>
        <authorList>
            <person name="Gostincar C."/>
            <person name="Stajich J.E."/>
            <person name="Zupancic J."/>
            <person name="Zalar P."/>
            <person name="Gunde-Cimerman N."/>
        </authorList>
    </citation>
    <scope>NUCLEOTIDE SEQUENCE [LARGE SCALE GENOMIC DNA]</scope>
    <source>
        <strain evidence="6 7">EXF-6669</strain>
    </source>
</reference>
<dbReference type="GO" id="GO:0045493">
    <property type="term" value="P:xylan catabolic process"/>
    <property type="evidence" value="ECO:0007669"/>
    <property type="project" value="UniProtKB-KW"/>
</dbReference>
<evidence type="ECO:0000256" key="5">
    <source>
        <dbReference type="RuleBase" id="RU361238"/>
    </source>
</evidence>
<evidence type="ECO:0000256" key="2">
    <source>
        <dbReference type="ARBA" id="ARBA00022729"/>
    </source>
</evidence>
<organism evidence="6 7">
    <name type="scientific">Hortaea werneckii</name>
    <name type="common">Black yeast</name>
    <name type="synonym">Cladosporium werneckii</name>
    <dbReference type="NCBI Taxonomy" id="91943"/>
    <lineage>
        <taxon>Eukaryota</taxon>
        <taxon>Fungi</taxon>
        <taxon>Dikarya</taxon>
        <taxon>Ascomycota</taxon>
        <taxon>Pezizomycotina</taxon>
        <taxon>Dothideomycetes</taxon>
        <taxon>Dothideomycetidae</taxon>
        <taxon>Mycosphaerellales</taxon>
        <taxon>Teratosphaeriaceae</taxon>
        <taxon>Hortaea</taxon>
    </lineage>
</organism>
<dbReference type="PANTHER" id="PTHR33938">
    <property type="entry name" value="FERULOYL ESTERASE B-RELATED"/>
    <property type="match status" value="1"/>
</dbReference>
<evidence type="ECO:0000256" key="1">
    <source>
        <dbReference type="ARBA" id="ARBA00022487"/>
    </source>
</evidence>
<evidence type="ECO:0000256" key="4">
    <source>
        <dbReference type="ARBA" id="ARBA00023157"/>
    </source>
</evidence>
<proteinExistence type="inferred from homology"/>
<evidence type="ECO:0000256" key="3">
    <source>
        <dbReference type="ARBA" id="ARBA00022801"/>
    </source>
</evidence>
<comment type="caution">
    <text evidence="6">The sequence shown here is derived from an EMBL/GenBank/DDBJ whole genome shotgun (WGS) entry which is preliminary data.</text>
</comment>
<keyword evidence="3 5" id="KW-0378">Hydrolase</keyword>
<evidence type="ECO:0000313" key="6">
    <source>
        <dbReference type="EMBL" id="RMY24714.1"/>
    </source>
</evidence>
<protein>
    <recommendedName>
        <fullName evidence="5">Carboxylic ester hydrolase</fullName>
        <ecNumber evidence="5">3.1.1.-</ecNumber>
    </recommendedName>
</protein>
<keyword evidence="4" id="KW-1015">Disulfide bond</keyword>
<dbReference type="OrthoDB" id="3039123at2759"/>
<dbReference type="AlphaFoldDB" id="A0A3M7AB04"/>
<dbReference type="GO" id="GO:0030600">
    <property type="term" value="F:feruloyl esterase activity"/>
    <property type="evidence" value="ECO:0007669"/>
    <property type="project" value="UniProtKB-EC"/>
</dbReference>
<keyword evidence="1" id="KW-0719">Serine esterase</keyword>
<dbReference type="Proteomes" id="UP000271337">
    <property type="component" value="Unassembled WGS sequence"/>
</dbReference>